<dbReference type="SUPFAM" id="SSF55856">
    <property type="entry name" value="Cytochrome b5-like heme/steroid binding domain"/>
    <property type="match status" value="1"/>
</dbReference>
<dbReference type="PANTHER" id="PTHR19372">
    <property type="entry name" value="SULFITE REDUCTASE"/>
    <property type="match status" value="1"/>
</dbReference>
<evidence type="ECO:0000256" key="16">
    <source>
        <dbReference type="ARBA" id="ARBA00023002"/>
    </source>
</evidence>
<dbReference type="FunFam" id="3.10.120.10:FF:000002">
    <property type="entry name" value="Cytochrome b5 type B"/>
    <property type="match status" value="1"/>
</dbReference>
<comment type="subunit">
    <text evidence="6">Homodimer.</text>
</comment>
<dbReference type="OrthoDB" id="432685at2759"/>
<evidence type="ECO:0000256" key="5">
    <source>
        <dbReference type="ARBA" id="ARBA00006253"/>
    </source>
</evidence>
<dbReference type="GO" id="GO:0020037">
    <property type="term" value="F:heme binding"/>
    <property type="evidence" value="ECO:0007669"/>
    <property type="project" value="TreeGrafter"/>
</dbReference>
<feature type="domain" description="Cytochrome b5 heme-binding" evidence="24">
    <location>
        <begin position="495"/>
        <end position="570"/>
    </location>
</feature>
<dbReference type="Pfam" id="PF00173">
    <property type="entry name" value="Cyt-b5"/>
    <property type="match status" value="1"/>
</dbReference>
<dbReference type="SUPFAM" id="SSF56524">
    <property type="entry name" value="Oxidoreductase molybdopterin-binding domain"/>
    <property type="match status" value="1"/>
</dbReference>
<dbReference type="PANTHER" id="PTHR19372:SF7">
    <property type="entry name" value="SULFITE OXIDASE, MITOCHONDRIAL"/>
    <property type="match status" value="1"/>
</dbReference>
<dbReference type="GO" id="GO:0008482">
    <property type="term" value="F:sulfite oxidase activity"/>
    <property type="evidence" value="ECO:0007669"/>
    <property type="project" value="TreeGrafter"/>
</dbReference>
<comment type="catalytic activity">
    <reaction evidence="22">
        <text>nitrite + NADP(+) + H2O = nitrate + NADPH + H(+)</text>
        <dbReference type="Rhea" id="RHEA:19061"/>
        <dbReference type="ChEBI" id="CHEBI:15377"/>
        <dbReference type="ChEBI" id="CHEBI:15378"/>
        <dbReference type="ChEBI" id="CHEBI:16301"/>
        <dbReference type="ChEBI" id="CHEBI:17632"/>
        <dbReference type="ChEBI" id="CHEBI:57783"/>
        <dbReference type="ChEBI" id="CHEBI:58349"/>
        <dbReference type="EC" id="1.7.1.3"/>
    </reaction>
</comment>
<evidence type="ECO:0000256" key="13">
    <source>
        <dbReference type="ARBA" id="ARBA00022723"/>
    </source>
</evidence>
<dbReference type="Proteomes" id="UP000789508">
    <property type="component" value="Unassembled WGS sequence"/>
</dbReference>
<dbReference type="InterPro" id="IPR001433">
    <property type="entry name" value="OxRdtase_FAD/NAD-bd"/>
</dbReference>
<dbReference type="InterPro" id="IPR012137">
    <property type="entry name" value="Nitr_rd_NADH"/>
</dbReference>
<dbReference type="SMART" id="SM01117">
    <property type="entry name" value="Cyt-b5"/>
    <property type="match status" value="1"/>
</dbReference>
<evidence type="ECO:0000256" key="23">
    <source>
        <dbReference type="PIRSR" id="PIRSR000233-1"/>
    </source>
</evidence>
<comment type="subcellular location">
    <subcellularLocation>
        <location evidence="4">Membrane</location>
    </subcellularLocation>
</comment>
<dbReference type="CDD" id="cd06183">
    <property type="entry name" value="cyt_b5_reduct_like"/>
    <property type="match status" value="1"/>
</dbReference>
<evidence type="ECO:0000256" key="2">
    <source>
        <dbReference type="ARBA" id="ARBA00001974"/>
    </source>
</evidence>
<comment type="function">
    <text evidence="3">Nitrate reductase is a key enzyme involved in the first step of nitrate assimilation in plants, fungi and bacteria.</text>
</comment>
<dbReference type="InterPro" id="IPR022407">
    <property type="entry name" value="OxRdtase_Mopterin_BS"/>
</dbReference>
<evidence type="ECO:0000259" key="25">
    <source>
        <dbReference type="PROSITE" id="PS51384"/>
    </source>
</evidence>
<evidence type="ECO:0000256" key="7">
    <source>
        <dbReference type="ARBA" id="ARBA00012673"/>
    </source>
</evidence>
<evidence type="ECO:0000256" key="9">
    <source>
        <dbReference type="ARBA" id="ARBA00022505"/>
    </source>
</evidence>
<name>A0A9N8Z5F4_9GLOM</name>
<evidence type="ECO:0000313" key="26">
    <source>
        <dbReference type="EMBL" id="CAG8477630.1"/>
    </source>
</evidence>
<dbReference type="PIRSF" id="PIRSF000233">
    <property type="entry name" value="Nitr_rd_NADH"/>
    <property type="match status" value="1"/>
</dbReference>
<sequence>MTTVAKLHKEEFNIIEIMNGMNVLTQGSPIKKKTDEEKSTSLIKINEIDPRDVGTPDEWIPRQQSLIRLTGKHPFNCEPPLSTLMEQGFITPNALHYVRNHGPVPKLSWETHRLVVEGLVSKQISLTMDEIVRLPSREIPVTLVCAGNRRKEQNMIKQTIGFNWGAAAVSTAVWKGVPLRHVLQAAGVDLDNDEPRFVWFHGCDKLPNGYYGTSVSLDWAMNDASDILLAYEMNGERLPPDHGFPLRVIIPGCIGGRMVKWLAKITVADRESDSYYHYHDNRVLPPHVDSERANKEKWWYIPDYIINELNINSAITSPAHDERIPLSSFVSTSYYTLKGYAYSGGGRKVTRVEVSIDNGKTWILTELTYPEITHPLVMARKNKPLRRHWCWIFWELSVPILSLIRCTEILVRAWDASQNTQPQDPTWNVMGMMNNCYFRVKIHTVMEGKEFALKFEHPTQPGNTPGGWMFRNNMKQEISEAINIPPKSKGAVNNCKTYTMAQVAKHDNENDCWIVIDSKVYDCTKFLDQHPGGADSITINAGTDCSDEFNAIHSSKARKMLEDYYIGDLDELESAPAPNLIALNPKVWLSCQLISKKILSDDTRIFRFSLPSEKHYLGLPPGNHIFLRAAIEEKSIIRAYTPVTCSDETPGYFELLIKVYFKNVHPRFPNGGLMTQHLEGLAIGDDIEVKGPFGSFVYLGRGQYQIKSGVATSKRSCSKIGLIAGGSGITPVYQVIKTVLSDPEDKTELFLLFANQTEKDILLRQELDNLASKHPNFKVWYTVDRPPKDWKYSSGHINEEMLREHLPGPLPKEQTITLMCGPPPMMDYACIPNLVKIGFSEREYFKF</sequence>
<dbReference type="AlphaFoldDB" id="A0A9N8Z5F4"/>
<feature type="domain" description="FAD-binding FR-type" evidence="25">
    <location>
        <begin position="586"/>
        <end position="699"/>
    </location>
</feature>
<keyword evidence="27" id="KW-1185">Reference proteome</keyword>
<evidence type="ECO:0000259" key="24">
    <source>
        <dbReference type="PROSITE" id="PS50255"/>
    </source>
</evidence>
<dbReference type="Pfam" id="PF03404">
    <property type="entry name" value="Mo-co_dimer"/>
    <property type="match status" value="1"/>
</dbReference>
<dbReference type="PRINTS" id="PR00407">
    <property type="entry name" value="EUMOPTERIN"/>
</dbReference>
<keyword evidence="18" id="KW-0520">NAD</keyword>
<evidence type="ECO:0000313" key="27">
    <source>
        <dbReference type="Proteomes" id="UP000789508"/>
    </source>
</evidence>
<gene>
    <name evidence="26" type="ORF">ALEPTO_LOCUS2321</name>
</gene>
<dbReference type="FunFam" id="2.40.30.10:FF:000021">
    <property type="entry name" value="NADH-cytochrome b5 reductase"/>
    <property type="match status" value="1"/>
</dbReference>
<dbReference type="GO" id="GO:0030151">
    <property type="term" value="F:molybdenum ion binding"/>
    <property type="evidence" value="ECO:0007669"/>
    <property type="project" value="InterPro"/>
</dbReference>
<dbReference type="SUPFAM" id="SSF52343">
    <property type="entry name" value="Ferredoxin reductase-like, C-terminal NADP-linked domain"/>
    <property type="match status" value="1"/>
</dbReference>
<dbReference type="Gene3D" id="2.40.30.10">
    <property type="entry name" value="Translation factors"/>
    <property type="match status" value="1"/>
</dbReference>
<keyword evidence="13 23" id="KW-0479">Metal-binding</keyword>
<dbReference type="EMBL" id="CAJVPS010000331">
    <property type="protein sequence ID" value="CAG8477630.1"/>
    <property type="molecule type" value="Genomic_DNA"/>
</dbReference>
<evidence type="ECO:0000256" key="21">
    <source>
        <dbReference type="ARBA" id="ARBA00023157"/>
    </source>
</evidence>
<dbReference type="InterPro" id="IPR005066">
    <property type="entry name" value="MoCF_OxRdtse_dimer"/>
</dbReference>
<evidence type="ECO:0000256" key="22">
    <source>
        <dbReference type="ARBA" id="ARBA00049155"/>
    </source>
</evidence>
<comment type="similarity">
    <text evidence="5">Belongs to the nitrate reductase family.</text>
</comment>
<dbReference type="InterPro" id="IPR036400">
    <property type="entry name" value="Cyt_B5-like_heme/steroid_sf"/>
</dbReference>
<keyword evidence="17" id="KW-0408">Iron</keyword>
<feature type="binding site" evidence="23">
    <location>
        <position position="145"/>
    </location>
    <ligand>
        <name>Mo-molybdopterin</name>
        <dbReference type="ChEBI" id="CHEBI:71302"/>
    </ligand>
    <ligandPart>
        <name>Mo</name>
        <dbReference type="ChEBI" id="CHEBI:28685"/>
    </ligandPart>
</feature>
<keyword evidence="9 23" id="KW-0500">Molybdenum</keyword>
<dbReference type="FunFam" id="2.60.40.650:FF:000001">
    <property type="entry name" value="Nitrate reductase"/>
    <property type="match status" value="1"/>
</dbReference>
<keyword evidence="16" id="KW-0560">Oxidoreductase</keyword>
<dbReference type="SUPFAM" id="SSF81296">
    <property type="entry name" value="E set domains"/>
    <property type="match status" value="1"/>
</dbReference>
<evidence type="ECO:0000256" key="1">
    <source>
        <dbReference type="ARBA" id="ARBA00001971"/>
    </source>
</evidence>
<dbReference type="GO" id="GO:0016020">
    <property type="term" value="C:membrane"/>
    <property type="evidence" value="ECO:0007669"/>
    <property type="project" value="UniProtKB-SubCell"/>
</dbReference>
<dbReference type="InterPro" id="IPR039261">
    <property type="entry name" value="FNR_nucleotide-bd"/>
</dbReference>
<dbReference type="InterPro" id="IPR014756">
    <property type="entry name" value="Ig_E-set"/>
</dbReference>
<comment type="caution">
    <text evidence="26">The sequence shown here is derived from an EMBL/GenBank/DDBJ whole genome shotgun (WGS) entry which is preliminary data.</text>
</comment>
<keyword evidence="15" id="KW-1133">Transmembrane helix</keyword>
<dbReference type="InterPro" id="IPR001709">
    <property type="entry name" value="Flavoprot_Pyr_Nucl_cyt_Rdtase"/>
</dbReference>
<dbReference type="InterPro" id="IPR001199">
    <property type="entry name" value="Cyt_B5-like_heme/steroid-bd"/>
</dbReference>
<dbReference type="InterPro" id="IPR036374">
    <property type="entry name" value="OxRdtase_Mopterin-bd_sf"/>
</dbReference>
<keyword evidence="19" id="KW-0534">Nitrate assimilation</keyword>
<dbReference type="GO" id="GO:0006790">
    <property type="term" value="P:sulfur compound metabolic process"/>
    <property type="evidence" value="ECO:0007669"/>
    <property type="project" value="TreeGrafter"/>
</dbReference>
<protein>
    <recommendedName>
        <fullName evidence="8">Nitrate reductase [NADPH]</fullName>
        <ecNumber evidence="7">1.7.1.3</ecNumber>
    </recommendedName>
</protein>
<keyword evidence="14" id="KW-0274">FAD</keyword>
<dbReference type="GO" id="GO:0009416">
    <property type="term" value="P:response to light stimulus"/>
    <property type="evidence" value="ECO:0007669"/>
    <property type="project" value="UniProtKB-ARBA"/>
</dbReference>
<dbReference type="PRINTS" id="PR00371">
    <property type="entry name" value="FPNCR"/>
</dbReference>
<dbReference type="GO" id="GO:0043546">
    <property type="term" value="F:molybdopterin cofactor binding"/>
    <property type="evidence" value="ECO:0007669"/>
    <property type="project" value="InterPro"/>
</dbReference>
<comment type="cofactor">
    <cofactor evidence="2">
        <name>FAD</name>
        <dbReference type="ChEBI" id="CHEBI:57692"/>
    </cofactor>
</comment>
<evidence type="ECO:0000256" key="10">
    <source>
        <dbReference type="ARBA" id="ARBA00022617"/>
    </source>
</evidence>
<dbReference type="InterPro" id="IPR017938">
    <property type="entry name" value="Riboflavin_synthase-like_b-brl"/>
</dbReference>
<dbReference type="Pfam" id="PF00175">
    <property type="entry name" value="NAD_binding_1"/>
    <property type="match status" value="1"/>
</dbReference>
<dbReference type="InterPro" id="IPR008333">
    <property type="entry name" value="Cbr1-like_FAD-bd_dom"/>
</dbReference>
<evidence type="ECO:0000256" key="14">
    <source>
        <dbReference type="ARBA" id="ARBA00022827"/>
    </source>
</evidence>
<dbReference type="GO" id="GO:0050464">
    <property type="term" value="F:nitrate reductase (NADPH) activity"/>
    <property type="evidence" value="ECO:0007669"/>
    <property type="project" value="UniProtKB-EC"/>
</dbReference>
<evidence type="ECO:0000256" key="15">
    <source>
        <dbReference type="ARBA" id="ARBA00022989"/>
    </source>
</evidence>
<dbReference type="InterPro" id="IPR017927">
    <property type="entry name" value="FAD-bd_FR_type"/>
</dbReference>
<accession>A0A9N8Z5F4</accession>
<dbReference type="Gene3D" id="3.90.420.10">
    <property type="entry name" value="Oxidoreductase, molybdopterin-binding domain"/>
    <property type="match status" value="1"/>
</dbReference>
<keyword evidence="21" id="KW-1015">Disulfide bond</keyword>
<evidence type="ECO:0000256" key="17">
    <source>
        <dbReference type="ARBA" id="ARBA00023004"/>
    </source>
</evidence>
<reference evidence="26" key="1">
    <citation type="submission" date="2021-06" db="EMBL/GenBank/DDBJ databases">
        <authorList>
            <person name="Kallberg Y."/>
            <person name="Tangrot J."/>
            <person name="Rosling A."/>
        </authorList>
    </citation>
    <scope>NUCLEOTIDE SEQUENCE</scope>
    <source>
        <strain evidence="26">FL130A</strain>
    </source>
</reference>
<dbReference type="PROSITE" id="PS00559">
    <property type="entry name" value="MOLYBDOPTERIN_EUK"/>
    <property type="match status" value="1"/>
</dbReference>
<keyword evidence="20" id="KW-0472">Membrane</keyword>
<dbReference type="GO" id="GO:0006809">
    <property type="term" value="P:nitric oxide biosynthetic process"/>
    <property type="evidence" value="ECO:0007669"/>
    <property type="project" value="InterPro"/>
</dbReference>
<keyword evidence="11" id="KW-0285">Flavoprotein</keyword>
<evidence type="ECO:0000256" key="20">
    <source>
        <dbReference type="ARBA" id="ARBA00023136"/>
    </source>
</evidence>
<dbReference type="GO" id="GO:0042128">
    <property type="term" value="P:nitrate assimilation"/>
    <property type="evidence" value="ECO:0007669"/>
    <property type="project" value="UniProtKB-KW"/>
</dbReference>
<dbReference type="FunFam" id="3.40.50.80:FF:000025">
    <property type="entry name" value="Nitrate reductase [NADH]"/>
    <property type="match status" value="1"/>
</dbReference>
<proteinExistence type="inferred from homology"/>
<comment type="cofactor">
    <cofactor evidence="23">
        <name>Mo-molybdopterin</name>
        <dbReference type="ChEBI" id="CHEBI:71302"/>
    </cofactor>
    <text evidence="23">Binds 1 Mo-molybdopterin (Mo-MPT) cofactor per subunit.</text>
</comment>
<dbReference type="InterPro" id="IPR008335">
    <property type="entry name" value="Mopterin_OxRdtase_euk"/>
</dbReference>
<evidence type="ECO:0000256" key="6">
    <source>
        <dbReference type="ARBA" id="ARBA00011738"/>
    </source>
</evidence>
<keyword evidence="10" id="KW-0349">Heme</keyword>
<evidence type="ECO:0000256" key="4">
    <source>
        <dbReference type="ARBA" id="ARBA00004370"/>
    </source>
</evidence>
<evidence type="ECO:0000256" key="18">
    <source>
        <dbReference type="ARBA" id="ARBA00023027"/>
    </source>
</evidence>
<evidence type="ECO:0000256" key="11">
    <source>
        <dbReference type="ARBA" id="ARBA00022630"/>
    </source>
</evidence>
<comment type="cofactor">
    <cofactor evidence="1">
        <name>heme</name>
        <dbReference type="ChEBI" id="CHEBI:30413"/>
    </cofactor>
</comment>
<keyword evidence="12" id="KW-0812">Transmembrane</keyword>
<dbReference type="Gene3D" id="3.10.120.10">
    <property type="entry name" value="Cytochrome b5-like heme/steroid binding domain"/>
    <property type="match status" value="1"/>
</dbReference>
<dbReference type="PROSITE" id="PS51384">
    <property type="entry name" value="FAD_FR"/>
    <property type="match status" value="1"/>
</dbReference>
<dbReference type="Pfam" id="PF00174">
    <property type="entry name" value="Oxidored_molyb"/>
    <property type="match status" value="1"/>
</dbReference>
<evidence type="ECO:0000256" key="3">
    <source>
        <dbReference type="ARBA" id="ARBA00003838"/>
    </source>
</evidence>
<dbReference type="PROSITE" id="PS50255">
    <property type="entry name" value="CYTOCHROME_B5_2"/>
    <property type="match status" value="1"/>
</dbReference>
<evidence type="ECO:0000256" key="19">
    <source>
        <dbReference type="ARBA" id="ARBA00023063"/>
    </source>
</evidence>
<dbReference type="FunFam" id="3.90.420.10:FF:000003">
    <property type="entry name" value="Nitrate reductase"/>
    <property type="match status" value="1"/>
</dbReference>
<dbReference type="EC" id="1.7.1.3" evidence="7"/>
<dbReference type="Gene3D" id="2.60.40.650">
    <property type="match status" value="1"/>
</dbReference>
<dbReference type="SUPFAM" id="SSF63380">
    <property type="entry name" value="Riboflavin synthase domain-like"/>
    <property type="match status" value="1"/>
</dbReference>
<organism evidence="26 27">
    <name type="scientific">Ambispora leptoticha</name>
    <dbReference type="NCBI Taxonomy" id="144679"/>
    <lineage>
        <taxon>Eukaryota</taxon>
        <taxon>Fungi</taxon>
        <taxon>Fungi incertae sedis</taxon>
        <taxon>Mucoromycota</taxon>
        <taxon>Glomeromycotina</taxon>
        <taxon>Glomeromycetes</taxon>
        <taxon>Archaeosporales</taxon>
        <taxon>Ambisporaceae</taxon>
        <taxon>Ambispora</taxon>
    </lineage>
</organism>
<evidence type="ECO:0000256" key="8">
    <source>
        <dbReference type="ARBA" id="ARBA00015499"/>
    </source>
</evidence>
<dbReference type="PRINTS" id="PR00363">
    <property type="entry name" value="CYTOCHROMEB5"/>
</dbReference>
<evidence type="ECO:0000256" key="12">
    <source>
        <dbReference type="ARBA" id="ARBA00022692"/>
    </source>
</evidence>
<dbReference type="Pfam" id="PF00970">
    <property type="entry name" value="FAD_binding_6"/>
    <property type="match status" value="1"/>
</dbReference>
<dbReference type="PRINTS" id="PR00406">
    <property type="entry name" value="CYTB5RDTASE"/>
</dbReference>
<dbReference type="InterPro" id="IPR000572">
    <property type="entry name" value="OxRdtase_Mopterin-bd_dom"/>
</dbReference>
<dbReference type="Gene3D" id="3.40.50.80">
    <property type="entry name" value="Nucleotide-binding domain of ferredoxin-NADP reductase (FNR) module"/>
    <property type="match status" value="1"/>
</dbReference>